<keyword evidence="4" id="KW-0046">Antibiotic resistance</keyword>
<evidence type="ECO:0000256" key="3">
    <source>
        <dbReference type="ARBA" id="ARBA00023315"/>
    </source>
</evidence>
<dbReference type="EMBL" id="FZOF01000008">
    <property type="protein sequence ID" value="SNS77287.1"/>
    <property type="molecule type" value="Genomic_DNA"/>
</dbReference>
<evidence type="ECO:0000313" key="5">
    <source>
        <dbReference type="EMBL" id="SNS77287.1"/>
    </source>
</evidence>
<organism evidence="5 6">
    <name type="scientific">Actinacidiphila glaucinigra</name>
    <dbReference type="NCBI Taxonomy" id="235986"/>
    <lineage>
        <taxon>Bacteria</taxon>
        <taxon>Bacillati</taxon>
        <taxon>Actinomycetota</taxon>
        <taxon>Actinomycetes</taxon>
        <taxon>Kitasatosporales</taxon>
        <taxon>Streptomycetaceae</taxon>
        <taxon>Actinacidiphila</taxon>
    </lineage>
</organism>
<dbReference type="Pfam" id="PF02522">
    <property type="entry name" value="Antibiotic_NAT"/>
    <property type="match status" value="1"/>
</dbReference>
<dbReference type="GO" id="GO:0046677">
    <property type="term" value="P:response to antibiotic"/>
    <property type="evidence" value="ECO:0007669"/>
    <property type="project" value="UniProtKB-KW"/>
</dbReference>
<proteinExistence type="inferred from homology"/>
<accession>A0A239H7C6</accession>
<dbReference type="SUPFAM" id="SSF110710">
    <property type="entry name" value="TTHA0583/YokD-like"/>
    <property type="match status" value="1"/>
</dbReference>
<protein>
    <recommendedName>
        <fullName evidence="4">Aminoglycoside N(3)-acetyltransferase</fullName>
        <ecNumber evidence="4">2.3.1.-</ecNumber>
    </recommendedName>
</protein>
<dbReference type="RefSeq" id="WP_089225079.1">
    <property type="nucleotide sequence ID" value="NZ_FZOF01000008.1"/>
</dbReference>
<dbReference type="AlphaFoldDB" id="A0A239H7C6"/>
<keyword evidence="6" id="KW-1185">Reference proteome</keyword>
<dbReference type="InterPro" id="IPR003679">
    <property type="entry name" value="Amioglycoside_AcTrfase"/>
</dbReference>
<dbReference type="PANTHER" id="PTHR11104">
    <property type="entry name" value="AMINOGLYCOSIDE N3-ACETYLTRANSFERASE"/>
    <property type="match status" value="1"/>
</dbReference>
<dbReference type="PANTHER" id="PTHR11104:SF0">
    <property type="entry name" value="SPBETA PROPHAGE-DERIVED AMINOGLYCOSIDE N(3')-ACETYLTRANSFERASE-LIKE PROTEIN YOKD"/>
    <property type="match status" value="1"/>
</dbReference>
<name>A0A239H7C6_9ACTN</name>
<evidence type="ECO:0000256" key="2">
    <source>
        <dbReference type="ARBA" id="ARBA00022679"/>
    </source>
</evidence>
<comment type="catalytic activity">
    <reaction evidence="4">
        <text>a 2-deoxystreptamine antibiotic + acetyl-CoA = an N(3)-acetyl-2-deoxystreptamine antibiotic + CoA + H(+)</text>
        <dbReference type="Rhea" id="RHEA:12665"/>
        <dbReference type="ChEBI" id="CHEBI:15378"/>
        <dbReference type="ChEBI" id="CHEBI:57287"/>
        <dbReference type="ChEBI" id="CHEBI:57288"/>
        <dbReference type="ChEBI" id="CHEBI:57921"/>
        <dbReference type="ChEBI" id="CHEBI:77452"/>
        <dbReference type="EC" id="2.3.1.81"/>
    </reaction>
</comment>
<comment type="similarity">
    <text evidence="1 4">Belongs to the antibiotic N-acetyltransferase family.</text>
</comment>
<reference evidence="5 6" key="1">
    <citation type="submission" date="2017-06" db="EMBL/GenBank/DDBJ databases">
        <authorList>
            <person name="Kim H.J."/>
            <person name="Triplett B.A."/>
        </authorList>
    </citation>
    <scope>NUCLEOTIDE SEQUENCE [LARGE SCALE GENOMIC DNA]</scope>
    <source>
        <strain evidence="5 6">CGMCC 4.1858</strain>
    </source>
</reference>
<evidence type="ECO:0000256" key="1">
    <source>
        <dbReference type="ARBA" id="ARBA00006383"/>
    </source>
</evidence>
<gene>
    <name evidence="5" type="ORF">SAMN05216252_108230</name>
</gene>
<dbReference type="InterPro" id="IPR028345">
    <property type="entry name" value="Antibiotic_NAT-like"/>
</dbReference>
<dbReference type="OrthoDB" id="7330654at2"/>
<keyword evidence="2 4" id="KW-0808">Transferase</keyword>
<evidence type="ECO:0000256" key="4">
    <source>
        <dbReference type="RuleBase" id="RU365031"/>
    </source>
</evidence>
<dbReference type="Proteomes" id="UP000198280">
    <property type="component" value="Unassembled WGS sequence"/>
</dbReference>
<dbReference type="GO" id="GO:0046353">
    <property type="term" value="F:aminoglycoside 3-N-acetyltransferase activity"/>
    <property type="evidence" value="ECO:0007669"/>
    <property type="project" value="UniProtKB-EC"/>
</dbReference>
<sequence>MHTLESLTRALRALGIEPGEVLLVQGSLKALGPVEGGGRTVVAALRAALGDHGTLVAYAATPENSLTSRVHRQRTEGMDETELAAYREAMPAFDPLTTPVSPSVGRLAEEVRLLPGALRSAHPHTSFTAFGPAAGFVTEAHALESHLGEDSPTARLYDLRARALLIGVDLWVCTAYHLADYRAVPPPDRLYQAVVRTEDGGKKWVRFEAPDIDDRHFPGLVPVVASECAVLDGPVGDASCHLVPIADAVDAIAKWLVNNGR</sequence>
<dbReference type="EC" id="2.3.1.-" evidence="4"/>
<keyword evidence="3 4" id="KW-0012">Acyltransferase</keyword>
<evidence type="ECO:0000313" key="6">
    <source>
        <dbReference type="Proteomes" id="UP000198280"/>
    </source>
</evidence>